<evidence type="ECO:0008006" key="4">
    <source>
        <dbReference type="Google" id="ProtNLM"/>
    </source>
</evidence>
<name>A0ABV0EE43_9BURK</name>
<proteinExistence type="predicted"/>
<reference evidence="2 3" key="1">
    <citation type="submission" date="2024-02" db="EMBL/GenBank/DDBJ databases">
        <title>New thermophilic sulfur-oxidizing bacteria from a hot springs of the Uzon caldera (Kamchatka, Russia).</title>
        <authorList>
            <person name="Dukat A.M."/>
            <person name="Elcheninov A.G."/>
            <person name="Frolov E.N."/>
        </authorList>
    </citation>
    <scope>NUCLEOTIDE SEQUENCE [LARGE SCALE GENOMIC DNA]</scope>
    <source>
        <strain evidence="2 3">AK1</strain>
    </source>
</reference>
<accession>A0ABV0EE43</accession>
<evidence type="ECO:0000256" key="1">
    <source>
        <dbReference type="SAM" id="MobiDB-lite"/>
    </source>
</evidence>
<evidence type="ECO:0000313" key="3">
    <source>
        <dbReference type="Proteomes" id="UP001482231"/>
    </source>
</evidence>
<organism evidence="2 3">
    <name type="scientific">Thiobacter aerophilum</name>
    <dbReference type="NCBI Taxonomy" id="3121275"/>
    <lineage>
        <taxon>Bacteria</taxon>
        <taxon>Pseudomonadati</taxon>
        <taxon>Pseudomonadota</taxon>
        <taxon>Betaproteobacteria</taxon>
        <taxon>Burkholderiales</taxon>
        <taxon>Thiobacteraceae</taxon>
        <taxon>Thiobacter</taxon>
    </lineage>
</organism>
<sequence>MDSKWLFLLIGTLAAMVEPTAAQEPLFPQQPAAAGEDAARRAQVPAPHRTREEIQQDIRALEARRADLLTRYAPAHPDVRAVERRLSILRAQLEMLPPPRH</sequence>
<dbReference type="EMBL" id="JBAJEX010000004">
    <property type="protein sequence ID" value="MEO1766943.1"/>
    <property type="molecule type" value="Genomic_DNA"/>
</dbReference>
<keyword evidence="3" id="KW-1185">Reference proteome</keyword>
<protein>
    <recommendedName>
        <fullName evidence="4">YbgF trimerisation domain-containing protein</fullName>
    </recommendedName>
</protein>
<dbReference type="Proteomes" id="UP001482231">
    <property type="component" value="Unassembled WGS sequence"/>
</dbReference>
<evidence type="ECO:0000313" key="2">
    <source>
        <dbReference type="EMBL" id="MEO1766943.1"/>
    </source>
</evidence>
<feature type="region of interest" description="Disordered" evidence="1">
    <location>
        <begin position="25"/>
        <end position="53"/>
    </location>
</feature>
<gene>
    <name evidence="2" type="ORF">V6E02_06940</name>
</gene>
<dbReference type="RefSeq" id="WP_347308053.1">
    <property type="nucleotide sequence ID" value="NZ_JBAJEX010000004.1"/>
</dbReference>
<comment type="caution">
    <text evidence="2">The sequence shown here is derived from an EMBL/GenBank/DDBJ whole genome shotgun (WGS) entry which is preliminary data.</text>
</comment>